<gene>
    <name evidence="1" type="ORF">SISSUDRAFT_458555</name>
</gene>
<reference evidence="1 2" key="1">
    <citation type="journal article" date="2016" name="Mol. Biol. Evol.">
        <title>Comparative Genomics of Early-Diverging Mushroom-Forming Fungi Provides Insights into the Origins of Lignocellulose Decay Capabilities.</title>
        <authorList>
            <person name="Nagy L.G."/>
            <person name="Riley R."/>
            <person name="Tritt A."/>
            <person name="Adam C."/>
            <person name="Daum C."/>
            <person name="Floudas D."/>
            <person name="Sun H."/>
            <person name="Yadav J.S."/>
            <person name="Pangilinan J."/>
            <person name="Larsson K.H."/>
            <person name="Matsuura K."/>
            <person name="Barry K."/>
            <person name="Labutti K."/>
            <person name="Kuo R."/>
            <person name="Ohm R.A."/>
            <person name="Bhattacharya S.S."/>
            <person name="Shirouzu T."/>
            <person name="Yoshinaga Y."/>
            <person name="Martin F.M."/>
            <person name="Grigoriev I.V."/>
            <person name="Hibbett D.S."/>
        </authorList>
    </citation>
    <scope>NUCLEOTIDE SEQUENCE [LARGE SCALE GENOMIC DNA]</scope>
    <source>
        <strain evidence="1 2">HHB10207 ss-3</strain>
    </source>
</reference>
<organism evidence="1 2">
    <name type="scientific">Sistotremastrum suecicum HHB10207 ss-3</name>
    <dbReference type="NCBI Taxonomy" id="1314776"/>
    <lineage>
        <taxon>Eukaryota</taxon>
        <taxon>Fungi</taxon>
        <taxon>Dikarya</taxon>
        <taxon>Basidiomycota</taxon>
        <taxon>Agaricomycotina</taxon>
        <taxon>Agaricomycetes</taxon>
        <taxon>Sistotremastrales</taxon>
        <taxon>Sistotremastraceae</taxon>
        <taxon>Sistotremastrum</taxon>
    </lineage>
</organism>
<sequence length="446" mass="49772">MDRCNLLNVPPFCVVRLDHRAEELRTYRERCDLDASLCQTKMKISFIGEVSLFSAASVLLGLPFDTDIKLGCPLIVDVVSPADYEPQQINVSVIQSHGPDGTLAEKPITHFIGSSRNMEDIRALVFHAHSTVQKLRDVYMASPTIPQGASSTSSSGLLPGLLYSHNKIHVEFRVFRAPVELTATFYPRCSSPWWKDALAGGSPSFTPGNSTCIGVLDYEPAEQLAHNVLTLSKVSILDPKGDHSLVVSFSDDIKDVSLQQLRDAQLPKVKFFTLPPLLDRMARAAADFDSMTIDPGREGSIFSKQLKTLWEVLHAVYKSQTSMVEERLWDCRSIVLRRLQHSKAILAQMNNLLPDVARAELEEADQQPFETACNSVLEGFDNELEGIETVFYIANSPYTWFSPIPSEEAFHYFKSTPLDAFTPNALSLPDNQDIIFAKELQHDENP</sequence>
<proteinExistence type="predicted"/>
<keyword evidence="2" id="KW-1185">Reference proteome</keyword>
<accession>A0A165Y6V4</accession>
<evidence type="ECO:0000313" key="1">
    <source>
        <dbReference type="EMBL" id="KZT32941.1"/>
    </source>
</evidence>
<name>A0A165Y6V4_9AGAM</name>
<protein>
    <submittedName>
        <fullName evidence="1">Uncharacterized protein</fullName>
    </submittedName>
</protein>
<dbReference type="EMBL" id="KV428281">
    <property type="protein sequence ID" value="KZT32941.1"/>
    <property type="molecule type" value="Genomic_DNA"/>
</dbReference>
<dbReference type="Proteomes" id="UP000076798">
    <property type="component" value="Unassembled WGS sequence"/>
</dbReference>
<evidence type="ECO:0000313" key="2">
    <source>
        <dbReference type="Proteomes" id="UP000076798"/>
    </source>
</evidence>
<dbReference type="AlphaFoldDB" id="A0A165Y6V4"/>